<dbReference type="EnsemblMetazoa" id="MESCA008235-RA">
    <property type="protein sequence ID" value="MESCA008235-PA"/>
    <property type="gene ID" value="MESCA008235"/>
</dbReference>
<reference evidence="2" key="1">
    <citation type="submission" date="2013-02" db="EMBL/GenBank/DDBJ databases">
        <authorList>
            <person name="Hughes D."/>
        </authorList>
    </citation>
    <scope>NUCLEOTIDE SEQUENCE</scope>
    <source>
        <strain>Durham</strain>
        <strain evidence="2">NC isolate 2 -- Noor lab</strain>
    </source>
</reference>
<accession>T1GWQ6</accession>
<protein>
    <submittedName>
        <fullName evidence="1">Uncharacterized protein</fullName>
    </submittedName>
</protein>
<name>T1GWQ6_MEGSC</name>
<dbReference type="Proteomes" id="UP000015102">
    <property type="component" value="Unassembled WGS sequence"/>
</dbReference>
<dbReference type="HOGENOM" id="CLU_2216486_0_0_1"/>
<proteinExistence type="predicted"/>
<dbReference type="EMBL" id="CAQQ02196677">
    <property type="status" value="NOT_ANNOTATED_CDS"/>
    <property type="molecule type" value="Genomic_DNA"/>
</dbReference>
<sequence>MTTLYHLWFDYKNGRHLYIIAQKQKYSKVVLKVGSKMRQNTRIFAHVAILIVVATFTKSQDINCNQPPPMVDPHTCCQDGGRDEVADVCAEKWGLKGNPPPDMETAA</sequence>
<organism evidence="1 2">
    <name type="scientific">Megaselia scalaris</name>
    <name type="common">Humpbacked fly</name>
    <name type="synonym">Phora scalaris</name>
    <dbReference type="NCBI Taxonomy" id="36166"/>
    <lineage>
        <taxon>Eukaryota</taxon>
        <taxon>Metazoa</taxon>
        <taxon>Ecdysozoa</taxon>
        <taxon>Arthropoda</taxon>
        <taxon>Hexapoda</taxon>
        <taxon>Insecta</taxon>
        <taxon>Pterygota</taxon>
        <taxon>Neoptera</taxon>
        <taxon>Endopterygota</taxon>
        <taxon>Diptera</taxon>
        <taxon>Brachycera</taxon>
        <taxon>Muscomorpha</taxon>
        <taxon>Platypezoidea</taxon>
        <taxon>Phoridae</taxon>
        <taxon>Megaseliini</taxon>
        <taxon>Megaselia</taxon>
    </lineage>
</organism>
<evidence type="ECO:0000313" key="2">
    <source>
        <dbReference type="Proteomes" id="UP000015102"/>
    </source>
</evidence>
<reference evidence="1" key="2">
    <citation type="submission" date="2015-06" db="UniProtKB">
        <authorList>
            <consortium name="EnsemblMetazoa"/>
        </authorList>
    </citation>
    <scope>IDENTIFICATION</scope>
</reference>
<evidence type="ECO:0000313" key="1">
    <source>
        <dbReference type="EnsemblMetazoa" id="MESCA008235-PA"/>
    </source>
</evidence>
<keyword evidence="2" id="KW-1185">Reference proteome</keyword>
<dbReference type="AlphaFoldDB" id="T1GWQ6"/>